<feature type="transmembrane region" description="Helical" evidence="1">
    <location>
        <begin position="47"/>
        <end position="69"/>
    </location>
</feature>
<keyword evidence="1" id="KW-0812">Transmembrane</keyword>
<reference evidence="2 3" key="1">
    <citation type="submission" date="2019-09" db="EMBL/GenBank/DDBJ databases">
        <authorList>
            <person name="Cremers G."/>
        </authorList>
    </citation>
    <scope>NUCLEOTIDE SEQUENCE [LARGE SCALE GENOMIC DNA]</scope>
    <source>
        <strain evidence="2">4A</strain>
    </source>
</reference>
<dbReference type="RefSeq" id="WP_142660495.1">
    <property type="nucleotide sequence ID" value="NZ_CABFVA020000087.1"/>
</dbReference>
<dbReference type="AlphaFoldDB" id="A0A5E6MHE7"/>
<dbReference type="OrthoDB" id="9830439at2"/>
<dbReference type="EMBL" id="CABFVA020000087">
    <property type="protein sequence ID" value="VVM07317.1"/>
    <property type="molecule type" value="Genomic_DNA"/>
</dbReference>
<organism evidence="2 3">
    <name type="scientific">Methylacidimicrobium tartarophylax</name>
    <dbReference type="NCBI Taxonomy" id="1041768"/>
    <lineage>
        <taxon>Bacteria</taxon>
        <taxon>Pseudomonadati</taxon>
        <taxon>Verrucomicrobiota</taxon>
        <taxon>Methylacidimicrobium</taxon>
    </lineage>
</organism>
<accession>A0A5E6MHE7</accession>
<sequence length="137" mass="15680">MKQYWIEHLVSWIVDTYIGLLRSVVDGFRDPVSFTNVLVDLVHVAELAVVLLAGFAAIVYLAHTVIWAVQKAHELALELRDEAAWTWRRVAGRKAKEADKIPREEGRKEWETLDDFLKQFAGRPSGTRSSFKSNSRN</sequence>
<name>A0A5E6MHE7_9BACT</name>
<keyword evidence="1" id="KW-0472">Membrane</keyword>
<keyword evidence="3" id="KW-1185">Reference proteome</keyword>
<dbReference type="Proteomes" id="UP000334923">
    <property type="component" value="Unassembled WGS sequence"/>
</dbReference>
<protein>
    <submittedName>
        <fullName evidence="2">Uncharacterized protein</fullName>
    </submittedName>
</protein>
<gene>
    <name evidence="2" type="ORF">MAMT_01678</name>
</gene>
<evidence type="ECO:0000256" key="1">
    <source>
        <dbReference type="SAM" id="Phobius"/>
    </source>
</evidence>
<keyword evidence="1" id="KW-1133">Transmembrane helix</keyword>
<evidence type="ECO:0000313" key="2">
    <source>
        <dbReference type="EMBL" id="VVM07317.1"/>
    </source>
</evidence>
<evidence type="ECO:0000313" key="3">
    <source>
        <dbReference type="Proteomes" id="UP000334923"/>
    </source>
</evidence>
<proteinExistence type="predicted"/>